<keyword evidence="1" id="KW-0732">Signal</keyword>
<gene>
    <name evidence="2" type="ORF">SAMN05421548_10843</name>
</gene>
<feature type="signal peptide" evidence="1">
    <location>
        <begin position="1"/>
        <end position="25"/>
    </location>
</feature>
<evidence type="ECO:0000256" key="1">
    <source>
        <dbReference type="SAM" id="SignalP"/>
    </source>
</evidence>
<feature type="chain" id="PRO_5011631783" evidence="1">
    <location>
        <begin position="26"/>
        <end position="133"/>
    </location>
</feature>
<evidence type="ECO:0000313" key="2">
    <source>
        <dbReference type="EMBL" id="SDC57445.1"/>
    </source>
</evidence>
<accession>A0A1G6MR39</accession>
<sequence>MKTALVLGLSSCSALAFLTIQPACAADSAPDETPPCGRLVGANAAGGFALRSGEAVDFVSAGEATHGMLRVFSDGPVYRAYWQPQGSEEKYALANAGPGSVRLVSTRPRGAPAGEGQPGIMTAPLQVLSCPKL</sequence>
<reference evidence="3" key="1">
    <citation type="submission" date="2016-09" db="EMBL/GenBank/DDBJ databases">
        <authorList>
            <person name="Varghese N."/>
            <person name="Submissions S."/>
        </authorList>
    </citation>
    <scope>NUCLEOTIDE SEQUENCE [LARGE SCALE GENOMIC DNA]</scope>
    <source>
        <strain evidence="3">TNe-862</strain>
    </source>
</reference>
<evidence type="ECO:0000313" key="3">
    <source>
        <dbReference type="Proteomes" id="UP000198908"/>
    </source>
</evidence>
<keyword evidence="3" id="KW-1185">Reference proteome</keyword>
<dbReference type="EMBL" id="FMYQ01000008">
    <property type="protein sequence ID" value="SDC57445.1"/>
    <property type="molecule type" value="Genomic_DNA"/>
</dbReference>
<protein>
    <submittedName>
        <fullName evidence="2">Uncharacterized protein</fullName>
    </submittedName>
</protein>
<dbReference type="STRING" id="416944.SAMN05421548_10843"/>
<organism evidence="2 3">
    <name type="scientific">Paraburkholderia lycopersici</name>
    <dbReference type="NCBI Taxonomy" id="416944"/>
    <lineage>
        <taxon>Bacteria</taxon>
        <taxon>Pseudomonadati</taxon>
        <taxon>Pseudomonadota</taxon>
        <taxon>Betaproteobacteria</taxon>
        <taxon>Burkholderiales</taxon>
        <taxon>Burkholderiaceae</taxon>
        <taxon>Paraburkholderia</taxon>
    </lineage>
</organism>
<dbReference type="Proteomes" id="UP000198908">
    <property type="component" value="Unassembled WGS sequence"/>
</dbReference>
<dbReference type="RefSeq" id="WP_245746805.1">
    <property type="nucleotide sequence ID" value="NZ_FMYQ01000008.1"/>
</dbReference>
<proteinExistence type="predicted"/>
<name>A0A1G6MR39_9BURK</name>
<dbReference type="AlphaFoldDB" id="A0A1G6MR39"/>